<dbReference type="SMART" id="SM00225">
    <property type="entry name" value="BTB"/>
    <property type="match status" value="1"/>
</dbReference>
<dbReference type="CDD" id="cd18186">
    <property type="entry name" value="BTB_POZ_ZBTB_KLHL-like"/>
    <property type="match status" value="1"/>
</dbReference>
<feature type="domain" description="BTB" evidence="1">
    <location>
        <begin position="143"/>
        <end position="210"/>
    </location>
</feature>
<dbReference type="EMBL" id="PDUG01000002">
    <property type="protein sequence ID" value="PIC49272.1"/>
    <property type="molecule type" value="Genomic_DNA"/>
</dbReference>
<accession>A0A2G5VC06</accession>
<dbReference type="SUPFAM" id="SSF54695">
    <property type="entry name" value="POZ domain"/>
    <property type="match status" value="1"/>
</dbReference>
<sequence>MTDNKEFIVRQVFNNLSSLKNGDWMYGDAVKRFGVDWRIQLYKNDSGNMYPHLLCESPETGDWSIITNCDVIVGGKSFKTGLQFKFTHNLMIGGLPFIKKRDFANYGIDESASIEFHVRITEMTGIKKRKSMNFDDDVAKEASDVVLIVGDQKFYVNKMYLSLHSTYFKTLFSGNFSESKKSIIELKDIDPKSFQNFLDILYAVSLLENDTVSEILKLADFFDAKIVVQRCEEFLMNHSKESLKFKFQLAIKYKLAELKNKCFSEMTKTTNFKELIPENAADFDSEVWKEFSSKAISFL</sequence>
<keyword evidence="3" id="KW-1185">Reference proteome</keyword>
<evidence type="ECO:0000259" key="1">
    <source>
        <dbReference type="PROSITE" id="PS50097"/>
    </source>
</evidence>
<dbReference type="PANTHER" id="PTHR22743:SF165">
    <property type="entry name" value="BTB AND MATH DOMAIN CONTAINING-RELATED"/>
    <property type="match status" value="1"/>
</dbReference>
<dbReference type="Pfam" id="PF00651">
    <property type="entry name" value="BTB"/>
    <property type="match status" value="1"/>
</dbReference>
<dbReference type="CDD" id="cd00121">
    <property type="entry name" value="MATH"/>
    <property type="match status" value="1"/>
</dbReference>
<dbReference type="InterPro" id="IPR002083">
    <property type="entry name" value="MATH/TRAF_dom"/>
</dbReference>
<evidence type="ECO:0000313" key="3">
    <source>
        <dbReference type="Proteomes" id="UP000230233"/>
    </source>
</evidence>
<dbReference type="Pfam" id="PF00917">
    <property type="entry name" value="MATH"/>
    <property type="match status" value="1"/>
</dbReference>
<dbReference type="AlphaFoldDB" id="A0A2G5VC06"/>
<evidence type="ECO:0000313" key="2">
    <source>
        <dbReference type="EMBL" id="PIC49272.1"/>
    </source>
</evidence>
<dbReference type="SMART" id="SM00061">
    <property type="entry name" value="MATH"/>
    <property type="match status" value="1"/>
</dbReference>
<dbReference type="PROSITE" id="PS50097">
    <property type="entry name" value="BTB"/>
    <property type="match status" value="1"/>
</dbReference>
<comment type="caution">
    <text evidence="2">The sequence shown here is derived from an EMBL/GenBank/DDBJ whole genome shotgun (WGS) entry which is preliminary data.</text>
</comment>
<reference evidence="3" key="1">
    <citation type="submission" date="2017-10" db="EMBL/GenBank/DDBJ databases">
        <title>Rapid genome shrinkage in a self-fertile nematode reveals novel sperm competition proteins.</title>
        <authorList>
            <person name="Yin D."/>
            <person name="Schwarz E.M."/>
            <person name="Thomas C.G."/>
            <person name="Felde R.L."/>
            <person name="Korf I.F."/>
            <person name="Cutter A.D."/>
            <person name="Schartner C.M."/>
            <person name="Ralston E.J."/>
            <person name="Meyer B.J."/>
            <person name="Haag E.S."/>
        </authorList>
    </citation>
    <scope>NUCLEOTIDE SEQUENCE [LARGE SCALE GENOMIC DNA]</scope>
    <source>
        <strain evidence="3">JU1422</strain>
    </source>
</reference>
<organism evidence="2 3">
    <name type="scientific">Caenorhabditis nigoni</name>
    <dbReference type="NCBI Taxonomy" id="1611254"/>
    <lineage>
        <taxon>Eukaryota</taxon>
        <taxon>Metazoa</taxon>
        <taxon>Ecdysozoa</taxon>
        <taxon>Nematoda</taxon>
        <taxon>Chromadorea</taxon>
        <taxon>Rhabditida</taxon>
        <taxon>Rhabditina</taxon>
        <taxon>Rhabditomorpha</taxon>
        <taxon>Rhabditoidea</taxon>
        <taxon>Rhabditidae</taxon>
        <taxon>Peloderinae</taxon>
        <taxon>Caenorhabditis</taxon>
    </lineage>
</organism>
<gene>
    <name evidence="2" type="primary">Cnig_chr_II.g7930</name>
    <name evidence="2" type="ORF">B9Z55_007930</name>
</gene>
<proteinExistence type="predicted"/>
<protein>
    <recommendedName>
        <fullName evidence="1">BTB domain-containing protein</fullName>
    </recommendedName>
</protein>
<name>A0A2G5VC06_9PELO</name>
<dbReference type="InterPro" id="IPR052664">
    <property type="entry name" value="BTB-MATH_domain_protein"/>
</dbReference>
<dbReference type="PANTHER" id="PTHR22743">
    <property type="entry name" value="MEPRIN/TRAF-LIKE MATH FAMILY-C.ELEGANS"/>
    <property type="match status" value="1"/>
</dbReference>
<dbReference type="OrthoDB" id="6359816at2759"/>
<dbReference type="InterPro" id="IPR011333">
    <property type="entry name" value="SKP1/BTB/POZ_sf"/>
</dbReference>
<dbReference type="InterPro" id="IPR000210">
    <property type="entry name" value="BTB/POZ_dom"/>
</dbReference>
<dbReference type="Proteomes" id="UP000230233">
    <property type="component" value="Chromosome II"/>
</dbReference>
<dbReference type="Gene3D" id="3.30.710.10">
    <property type="entry name" value="Potassium Channel Kv1.1, Chain A"/>
    <property type="match status" value="1"/>
</dbReference>